<gene>
    <name evidence="2" type="ORF">WOLCODRAFT_153614</name>
</gene>
<protein>
    <submittedName>
        <fullName evidence="2">Uncharacterized protein</fullName>
    </submittedName>
</protein>
<evidence type="ECO:0000313" key="2">
    <source>
        <dbReference type="EMBL" id="PCH43563.1"/>
    </source>
</evidence>
<evidence type="ECO:0000313" key="3">
    <source>
        <dbReference type="Proteomes" id="UP000218811"/>
    </source>
</evidence>
<feature type="region of interest" description="Disordered" evidence="1">
    <location>
        <begin position="122"/>
        <end position="156"/>
    </location>
</feature>
<dbReference type="Proteomes" id="UP000218811">
    <property type="component" value="Unassembled WGS sequence"/>
</dbReference>
<feature type="compositionally biased region" description="Pro residues" evidence="1">
    <location>
        <begin position="136"/>
        <end position="148"/>
    </location>
</feature>
<evidence type="ECO:0000256" key="1">
    <source>
        <dbReference type="SAM" id="MobiDB-lite"/>
    </source>
</evidence>
<dbReference type="AlphaFoldDB" id="A0A2H3JUB6"/>
<dbReference type="EMBL" id="KB468146">
    <property type="protein sequence ID" value="PCH43563.1"/>
    <property type="molecule type" value="Genomic_DNA"/>
</dbReference>
<reference evidence="2 3" key="1">
    <citation type="journal article" date="2012" name="Science">
        <title>The Paleozoic origin of enzymatic lignin decomposition reconstructed from 31 fungal genomes.</title>
        <authorList>
            <person name="Floudas D."/>
            <person name="Binder M."/>
            <person name="Riley R."/>
            <person name="Barry K."/>
            <person name="Blanchette R.A."/>
            <person name="Henrissat B."/>
            <person name="Martinez A.T."/>
            <person name="Otillar R."/>
            <person name="Spatafora J.W."/>
            <person name="Yadav J.S."/>
            <person name="Aerts A."/>
            <person name="Benoit I."/>
            <person name="Boyd A."/>
            <person name="Carlson A."/>
            <person name="Copeland A."/>
            <person name="Coutinho P.M."/>
            <person name="de Vries R.P."/>
            <person name="Ferreira P."/>
            <person name="Findley K."/>
            <person name="Foster B."/>
            <person name="Gaskell J."/>
            <person name="Glotzer D."/>
            <person name="Gorecki P."/>
            <person name="Heitman J."/>
            <person name="Hesse C."/>
            <person name="Hori C."/>
            <person name="Igarashi K."/>
            <person name="Jurgens J.A."/>
            <person name="Kallen N."/>
            <person name="Kersten P."/>
            <person name="Kohler A."/>
            <person name="Kuees U."/>
            <person name="Kumar T.K.A."/>
            <person name="Kuo A."/>
            <person name="LaButti K."/>
            <person name="Larrondo L.F."/>
            <person name="Lindquist E."/>
            <person name="Ling A."/>
            <person name="Lombard V."/>
            <person name="Lucas S."/>
            <person name="Lundell T."/>
            <person name="Martin R."/>
            <person name="McLaughlin D.J."/>
            <person name="Morgenstern I."/>
            <person name="Morin E."/>
            <person name="Murat C."/>
            <person name="Nagy L.G."/>
            <person name="Nolan M."/>
            <person name="Ohm R.A."/>
            <person name="Patyshakuliyeva A."/>
            <person name="Rokas A."/>
            <person name="Ruiz-Duenas F.J."/>
            <person name="Sabat G."/>
            <person name="Salamov A."/>
            <person name="Samejima M."/>
            <person name="Schmutz J."/>
            <person name="Slot J.C."/>
            <person name="St John F."/>
            <person name="Stenlid J."/>
            <person name="Sun H."/>
            <person name="Sun S."/>
            <person name="Syed K."/>
            <person name="Tsang A."/>
            <person name="Wiebenga A."/>
            <person name="Young D."/>
            <person name="Pisabarro A."/>
            <person name="Eastwood D.C."/>
            <person name="Martin F."/>
            <person name="Cullen D."/>
            <person name="Grigoriev I.V."/>
            <person name="Hibbett D.S."/>
        </authorList>
    </citation>
    <scope>NUCLEOTIDE SEQUENCE [LARGE SCALE GENOMIC DNA]</scope>
    <source>
        <strain evidence="2 3">MD-104</strain>
    </source>
</reference>
<proteinExistence type="predicted"/>
<organism evidence="2 3">
    <name type="scientific">Wolfiporia cocos (strain MD-104)</name>
    <name type="common">Brown rot fungus</name>
    <dbReference type="NCBI Taxonomy" id="742152"/>
    <lineage>
        <taxon>Eukaryota</taxon>
        <taxon>Fungi</taxon>
        <taxon>Dikarya</taxon>
        <taxon>Basidiomycota</taxon>
        <taxon>Agaricomycotina</taxon>
        <taxon>Agaricomycetes</taxon>
        <taxon>Polyporales</taxon>
        <taxon>Phaeolaceae</taxon>
        <taxon>Wolfiporia</taxon>
    </lineage>
</organism>
<accession>A0A2H3JUB6</accession>
<keyword evidence="3" id="KW-1185">Reference proteome</keyword>
<name>A0A2H3JUB6_WOLCO</name>
<sequence>MSITDYHLGFRRRSSLNRAPPAIPPTRPLELAALHALPLRCPHTPLPDTLFHIPPTRSTRDSALPPGSRHHTPCAFRCPTRPGRATASPWPPHNFAAQSAAQLTAPPPRLLCPRTPPLSGPALHVRSCTPSASPDPASPEDPLSPPPSLSTLPCRHNSPCQHPLDLRLLPTHPAMPSRFCLEWPGGGTPAVVISEKVGPRSSNESPE</sequence>